<dbReference type="Proteomes" id="UP001051844">
    <property type="component" value="Unassembled WGS sequence"/>
</dbReference>
<protein>
    <submittedName>
        <fullName evidence="2">N-acetyltransferase</fullName>
    </submittedName>
</protein>
<reference evidence="2" key="1">
    <citation type="submission" date="2022-09" db="EMBL/GenBank/DDBJ databases">
        <title>Whole genome shotgun sequence of Streptomyces albidoflavus NBRC 12854.</title>
        <authorList>
            <person name="Komaki H."/>
            <person name="Tamura T."/>
        </authorList>
    </citation>
    <scope>NUCLEOTIDE SEQUENCE</scope>
    <source>
        <strain evidence="2">NBRC 12854</strain>
    </source>
</reference>
<dbReference type="InterPro" id="IPR016181">
    <property type="entry name" value="Acyl_CoA_acyltransferase"/>
</dbReference>
<evidence type="ECO:0000259" key="1">
    <source>
        <dbReference type="PROSITE" id="PS51186"/>
    </source>
</evidence>
<name>A0AA37BWX5_9ACTN</name>
<dbReference type="InterPro" id="IPR051908">
    <property type="entry name" value="Ribosomal_N-acetyltransferase"/>
</dbReference>
<dbReference type="Gene3D" id="3.40.630.30">
    <property type="match status" value="1"/>
</dbReference>
<dbReference type="RefSeq" id="WP_129826368.1">
    <property type="nucleotide sequence ID" value="NZ_BNDZ01000005.1"/>
</dbReference>
<dbReference type="PANTHER" id="PTHR43441:SF10">
    <property type="entry name" value="ACETYLTRANSFERASE"/>
    <property type="match status" value="1"/>
</dbReference>
<evidence type="ECO:0000313" key="3">
    <source>
        <dbReference type="Proteomes" id="UP001051844"/>
    </source>
</evidence>
<dbReference type="PROSITE" id="PS51186">
    <property type="entry name" value="GNAT"/>
    <property type="match status" value="1"/>
</dbReference>
<dbReference type="SUPFAM" id="SSF55729">
    <property type="entry name" value="Acyl-CoA N-acyltransferases (Nat)"/>
    <property type="match status" value="1"/>
</dbReference>
<evidence type="ECO:0000313" key="2">
    <source>
        <dbReference type="EMBL" id="GHI46212.1"/>
    </source>
</evidence>
<dbReference type="InterPro" id="IPR000182">
    <property type="entry name" value="GNAT_dom"/>
</dbReference>
<dbReference type="PANTHER" id="PTHR43441">
    <property type="entry name" value="RIBOSOMAL-PROTEIN-SERINE ACETYLTRANSFERASE"/>
    <property type="match status" value="1"/>
</dbReference>
<dbReference type="GO" id="GO:0005737">
    <property type="term" value="C:cytoplasm"/>
    <property type="evidence" value="ECO:0007669"/>
    <property type="project" value="TreeGrafter"/>
</dbReference>
<proteinExistence type="predicted"/>
<feature type="domain" description="N-acetyltransferase" evidence="1">
    <location>
        <begin position="10"/>
        <end position="177"/>
    </location>
</feature>
<organism evidence="2 3">
    <name type="scientific">Streptomyces albidoflavus</name>
    <dbReference type="NCBI Taxonomy" id="1886"/>
    <lineage>
        <taxon>Bacteria</taxon>
        <taxon>Bacillati</taxon>
        <taxon>Actinomycetota</taxon>
        <taxon>Actinomycetes</taxon>
        <taxon>Kitasatosporales</taxon>
        <taxon>Streptomycetaceae</taxon>
        <taxon>Streptomyces</taxon>
        <taxon>Streptomyces albidoflavus group</taxon>
    </lineage>
</organism>
<gene>
    <name evidence="2" type="ORF">ScoT_23860</name>
</gene>
<dbReference type="Pfam" id="PF13302">
    <property type="entry name" value="Acetyltransf_3"/>
    <property type="match status" value="1"/>
</dbReference>
<comment type="caution">
    <text evidence="2">The sequence shown here is derived from an EMBL/GenBank/DDBJ whole genome shotgun (WGS) entry which is preliminary data.</text>
</comment>
<dbReference type="GO" id="GO:1990189">
    <property type="term" value="F:protein N-terminal-serine acetyltransferase activity"/>
    <property type="evidence" value="ECO:0007669"/>
    <property type="project" value="TreeGrafter"/>
</dbReference>
<accession>A0AA37BWX5</accession>
<dbReference type="EMBL" id="BNDZ01000005">
    <property type="protein sequence ID" value="GHI46212.1"/>
    <property type="molecule type" value="Genomic_DNA"/>
</dbReference>
<dbReference type="AlphaFoldDB" id="A0AA37BWX5"/>
<sequence length="193" mass="21691">MYAIPLAPGAELRPLEPWQAPEFLAHIDRARAHTDPWIPWATYSTDLDSARATLQSYADKQAADRGRIFGIWREGTLVGGVMFVHFDAAAGTCEIGVWSEPAGEGHGLVTAAARHLLAHAFTTRGLHRAEWRTTPRNTRSRAAAQRLGMTLDGTLRESSSYRGERLDIEVWSVLAREWEREERTERTERADRA</sequence>
<dbReference type="FunFam" id="3.40.630.30:FF:000182">
    <property type="entry name" value="Putative acetyltransferase"/>
    <property type="match status" value="1"/>
</dbReference>
<dbReference type="GO" id="GO:0008999">
    <property type="term" value="F:protein-N-terminal-alanine acetyltransferase activity"/>
    <property type="evidence" value="ECO:0007669"/>
    <property type="project" value="TreeGrafter"/>
</dbReference>